<dbReference type="Proteomes" id="UP000472320">
    <property type="component" value="Unassembled WGS sequence"/>
</dbReference>
<dbReference type="PANTHER" id="PTHR48100:SF1">
    <property type="entry name" value="HISTIDINE PHOSPHATASE FAMILY PROTEIN-RELATED"/>
    <property type="match status" value="1"/>
</dbReference>
<dbReference type="CDD" id="cd07067">
    <property type="entry name" value="HP_PGM_like"/>
    <property type="match status" value="1"/>
</dbReference>
<dbReference type="SUPFAM" id="SSF53254">
    <property type="entry name" value="Phosphoglycerate mutase-like"/>
    <property type="match status" value="1"/>
</dbReference>
<dbReference type="Pfam" id="PF00300">
    <property type="entry name" value="His_Phos_1"/>
    <property type="match status" value="1"/>
</dbReference>
<dbReference type="InterPro" id="IPR050275">
    <property type="entry name" value="PGM_Phosphatase"/>
</dbReference>
<dbReference type="OrthoDB" id="5449373at2"/>
<dbReference type="SMART" id="SM00855">
    <property type="entry name" value="PGAM"/>
    <property type="match status" value="1"/>
</dbReference>
<evidence type="ECO:0000256" key="2">
    <source>
        <dbReference type="ARBA" id="ARBA00023235"/>
    </source>
</evidence>
<keyword evidence="4" id="KW-1185">Reference proteome</keyword>
<keyword evidence="1" id="KW-0324">Glycolysis</keyword>
<comment type="caution">
    <text evidence="3">The sequence shown here is derived from an EMBL/GenBank/DDBJ whole genome shotgun (WGS) entry which is preliminary data.</text>
</comment>
<dbReference type="InterPro" id="IPR001345">
    <property type="entry name" value="PG/BPGM_mutase_AS"/>
</dbReference>
<gene>
    <name evidence="3" type="ORF">GM658_02145</name>
</gene>
<evidence type="ECO:0000313" key="3">
    <source>
        <dbReference type="EMBL" id="MTW09389.1"/>
    </source>
</evidence>
<name>A0A6L6QBC7_9BURK</name>
<dbReference type="PANTHER" id="PTHR48100">
    <property type="entry name" value="BROAD-SPECIFICITY PHOSPHATASE YOR283W-RELATED"/>
    <property type="match status" value="1"/>
</dbReference>
<dbReference type="PROSITE" id="PS00175">
    <property type="entry name" value="PG_MUTASE"/>
    <property type="match status" value="1"/>
</dbReference>
<dbReference type="EMBL" id="WNKX01000001">
    <property type="protein sequence ID" value="MTW09389.1"/>
    <property type="molecule type" value="Genomic_DNA"/>
</dbReference>
<dbReference type="GO" id="GO:0005737">
    <property type="term" value="C:cytoplasm"/>
    <property type="evidence" value="ECO:0007669"/>
    <property type="project" value="TreeGrafter"/>
</dbReference>
<organism evidence="3 4">
    <name type="scientific">Massilia eburnea</name>
    <dbReference type="NCBI Taxonomy" id="1776165"/>
    <lineage>
        <taxon>Bacteria</taxon>
        <taxon>Pseudomonadati</taxon>
        <taxon>Pseudomonadota</taxon>
        <taxon>Betaproteobacteria</taxon>
        <taxon>Burkholderiales</taxon>
        <taxon>Oxalobacteraceae</taxon>
        <taxon>Telluria group</taxon>
        <taxon>Massilia</taxon>
    </lineage>
</organism>
<dbReference type="InterPro" id="IPR029033">
    <property type="entry name" value="His_PPase_superfam"/>
</dbReference>
<sequence>MEQKWPQQVWLVRHGQSAGNVARDAATAAKELLIDIAERDVDVPLSELGMRQADALAQWFAALPPGQQPNVVLYSPYLRARATAQAVLQCLGPEDMLAVVADERLREKEFGVTDRLTSLGISRKYPELAEQRKHVGKFYFRPPGGESWCDVILRLRSVLDTITREYRRERVLIIGHQVIVNCFRYLFERMDEETILAIDRAADVPNCGVTSYQFDPQAGKRGKLMLELENFVAPLKESGTPVTDKPDLPSAPKP</sequence>
<evidence type="ECO:0000313" key="4">
    <source>
        <dbReference type="Proteomes" id="UP000472320"/>
    </source>
</evidence>
<reference evidence="3 4" key="1">
    <citation type="submission" date="2019-11" db="EMBL/GenBank/DDBJ databases">
        <title>Type strains purchased from KCTC, JCM and DSMZ.</title>
        <authorList>
            <person name="Lu H."/>
        </authorList>
    </citation>
    <scope>NUCLEOTIDE SEQUENCE [LARGE SCALE GENOMIC DNA]</scope>
    <source>
        <strain evidence="3 4">JCM 31587</strain>
    </source>
</reference>
<evidence type="ECO:0000256" key="1">
    <source>
        <dbReference type="ARBA" id="ARBA00023152"/>
    </source>
</evidence>
<proteinExistence type="predicted"/>
<dbReference type="InterPro" id="IPR013078">
    <property type="entry name" value="His_Pase_superF_clade-1"/>
</dbReference>
<dbReference type="GO" id="GO:0016791">
    <property type="term" value="F:phosphatase activity"/>
    <property type="evidence" value="ECO:0007669"/>
    <property type="project" value="TreeGrafter"/>
</dbReference>
<dbReference type="Gene3D" id="3.40.50.1240">
    <property type="entry name" value="Phosphoglycerate mutase-like"/>
    <property type="match status" value="1"/>
</dbReference>
<dbReference type="RefSeq" id="WP_155452353.1">
    <property type="nucleotide sequence ID" value="NZ_WNKX01000001.1"/>
</dbReference>
<dbReference type="AlphaFoldDB" id="A0A6L6QBC7"/>
<keyword evidence="2" id="KW-0413">Isomerase</keyword>
<protein>
    <submittedName>
        <fullName evidence="3">Histidine phosphatase family protein</fullName>
    </submittedName>
</protein>
<accession>A0A6L6QBC7</accession>